<evidence type="ECO:0000256" key="5">
    <source>
        <dbReference type="ARBA" id="ARBA00022553"/>
    </source>
</evidence>
<evidence type="ECO:0000259" key="15">
    <source>
        <dbReference type="PROSITE" id="PS50109"/>
    </source>
</evidence>
<proteinExistence type="predicted"/>
<evidence type="ECO:0000256" key="14">
    <source>
        <dbReference type="SAM" id="Phobius"/>
    </source>
</evidence>
<evidence type="ECO:0000256" key="1">
    <source>
        <dbReference type="ARBA" id="ARBA00000085"/>
    </source>
</evidence>
<keyword evidence="13 14" id="KW-0472">Membrane</keyword>
<evidence type="ECO:0000256" key="6">
    <source>
        <dbReference type="ARBA" id="ARBA00022679"/>
    </source>
</evidence>
<dbReference type="OrthoDB" id="9786919at2"/>
<keyword evidence="11 14" id="KW-1133">Transmembrane helix</keyword>
<dbReference type="PRINTS" id="PR00344">
    <property type="entry name" value="BCTRLSENSOR"/>
</dbReference>
<reference evidence="17" key="1">
    <citation type="submission" date="2016-02" db="EMBL/GenBank/DDBJ databases">
        <title>Genome sequence of Bacillus trypoxylicola KCTC 13244(T).</title>
        <authorList>
            <person name="Jeong H."/>
            <person name="Park S.-H."/>
            <person name="Choi S.-K."/>
        </authorList>
    </citation>
    <scope>NUCLEOTIDE SEQUENCE [LARGE SCALE GENOMIC DNA]</scope>
    <source>
        <strain evidence="17">KCTC 13244</strain>
    </source>
</reference>
<dbReference type="InterPro" id="IPR036097">
    <property type="entry name" value="HisK_dim/P_sf"/>
</dbReference>
<dbReference type="SMART" id="SM00387">
    <property type="entry name" value="HATPase_c"/>
    <property type="match status" value="1"/>
</dbReference>
<evidence type="ECO:0000256" key="4">
    <source>
        <dbReference type="ARBA" id="ARBA00022475"/>
    </source>
</evidence>
<keyword evidence="18" id="KW-1185">Reference proteome</keyword>
<feature type="domain" description="Histidine kinase" evidence="15">
    <location>
        <begin position="238"/>
        <end position="451"/>
    </location>
</feature>
<dbReference type="InterPro" id="IPR003661">
    <property type="entry name" value="HisK_dim/P_dom"/>
</dbReference>
<dbReference type="PANTHER" id="PTHR45528">
    <property type="entry name" value="SENSOR HISTIDINE KINASE CPXA"/>
    <property type="match status" value="1"/>
</dbReference>
<dbReference type="PROSITE" id="PS50109">
    <property type="entry name" value="HIS_KIN"/>
    <property type="match status" value="1"/>
</dbReference>
<comment type="catalytic activity">
    <reaction evidence="1">
        <text>ATP + protein L-histidine = ADP + protein N-phospho-L-histidine.</text>
        <dbReference type="EC" id="2.7.13.3"/>
    </reaction>
</comment>
<dbReference type="Gene3D" id="1.10.287.130">
    <property type="match status" value="1"/>
</dbReference>
<dbReference type="EC" id="2.7.13.3" evidence="3"/>
<keyword evidence="6" id="KW-0808">Transferase</keyword>
<dbReference type="FunFam" id="1.10.287.130:FF:000001">
    <property type="entry name" value="Two-component sensor histidine kinase"/>
    <property type="match status" value="1"/>
</dbReference>
<dbReference type="SUPFAM" id="SSF47384">
    <property type="entry name" value="Homodimeric domain of signal transducing histidine kinase"/>
    <property type="match status" value="1"/>
</dbReference>
<comment type="caution">
    <text evidence="17">The sequence shown here is derived from an EMBL/GenBank/DDBJ whole genome shotgun (WGS) entry which is preliminary data.</text>
</comment>
<evidence type="ECO:0000256" key="2">
    <source>
        <dbReference type="ARBA" id="ARBA00004651"/>
    </source>
</evidence>
<dbReference type="InterPro" id="IPR036890">
    <property type="entry name" value="HATPase_C_sf"/>
</dbReference>
<evidence type="ECO:0000256" key="7">
    <source>
        <dbReference type="ARBA" id="ARBA00022692"/>
    </source>
</evidence>
<evidence type="ECO:0000256" key="10">
    <source>
        <dbReference type="ARBA" id="ARBA00022840"/>
    </source>
</evidence>
<dbReference type="FunFam" id="3.30.565.10:FF:000006">
    <property type="entry name" value="Sensor histidine kinase WalK"/>
    <property type="match status" value="1"/>
</dbReference>
<dbReference type="Proteomes" id="UP000075806">
    <property type="component" value="Unassembled WGS sequence"/>
</dbReference>
<dbReference type="InterPro" id="IPR004358">
    <property type="entry name" value="Sig_transdc_His_kin-like_C"/>
</dbReference>
<keyword evidence="10" id="KW-0067">ATP-binding</keyword>
<dbReference type="GO" id="GO:0000155">
    <property type="term" value="F:phosphorelay sensor kinase activity"/>
    <property type="evidence" value="ECO:0007669"/>
    <property type="project" value="InterPro"/>
</dbReference>
<dbReference type="PANTHER" id="PTHR45528:SF12">
    <property type="entry name" value="SENSOR HISTIDINE KINASE ARSS"/>
    <property type="match status" value="1"/>
</dbReference>
<evidence type="ECO:0000256" key="8">
    <source>
        <dbReference type="ARBA" id="ARBA00022741"/>
    </source>
</evidence>
<dbReference type="GO" id="GO:0005524">
    <property type="term" value="F:ATP binding"/>
    <property type="evidence" value="ECO:0007669"/>
    <property type="project" value="UniProtKB-KW"/>
</dbReference>
<evidence type="ECO:0000256" key="3">
    <source>
        <dbReference type="ARBA" id="ARBA00012438"/>
    </source>
</evidence>
<evidence type="ECO:0000259" key="16">
    <source>
        <dbReference type="PROSITE" id="PS50885"/>
    </source>
</evidence>
<organism evidence="17 18">
    <name type="scientific">Alkalihalobacillus trypoxylicola</name>
    <dbReference type="NCBI Taxonomy" id="519424"/>
    <lineage>
        <taxon>Bacteria</taxon>
        <taxon>Bacillati</taxon>
        <taxon>Bacillota</taxon>
        <taxon>Bacilli</taxon>
        <taxon>Bacillales</taxon>
        <taxon>Bacillaceae</taxon>
        <taxon>Alkalihalobacillus</taxon>
    </lineage>
</organism>
<dbReference type="PROSITE" id="PS50885">
    <property type="entry name" value="HAMP"/>
    <property type="match status" value="1"/>
</dbReference>
<feature type="domain" description="HAMP" evidence="16">
    <location>
        <begin position="176"/>
        <end position="230"/>
    </location>
</feature>
<dbReference type="CDD" id="cd00082">
    <property type="entry name" value="HisKA"/>
    <property type="match status" value="1"/>
</dbReference>
<dbReference type="SMART" id="SM00388">
    <property type="entry name" value="HisKA"/>
    <property type="match status" value="1"/>
</dbReference>
<dbReference type="Pfam" id="PF00512">
    <property type="entry name" value="HisKA"/>
    <property type="match status" value="1"/>
</dbReference>
<dbReference type="InterPro" id="IPR003594">
    <property type="entry name" value="HATPase_dom"/>
</dbReference>
<dbReference type="Pfam" id="PF00672">
    <property type="entry name" value="HAMP"/>
    <property type="match status" value="1"/>
</dbReference>
<dbReference type="InterPro" id="IPR003660">
    <property type="entry name" value="HAMP_dom"/>
</dbReference>
<evidence type="ECO:0000256" key="12">
    <source>
        <dbReference type="ARBA" id="ARBA00023012"/>
    </source>
</evidence>
<feature type="transmembrane region" description="Helical" evidence="14">
    <location>
        <begin position="151"/>
        <end position="171"/>
    </location>
</feature>
<dbReference type="GO" id="GO:0005886">
    <property type="term" value="C:plasma membrane"/>
    <property type="evidence" value="ECO:0007669"/>
    <property type="project" value="UniProtKB-SubCell"/>
</dbReference>
<dbReference type="Gene3D" id="6.10.340.10">
    <property type="match status" value="1"/>
</dbReference>
<keyword evidence="7 14" id="KW-0812">Transmembrane</keyword>
<dbReference type="SUPFAM" id="SSF55874">
    <property type="entry name" value="ATPase domain of HSP90 chaperone/DNA topoisomerase II/histidine kinase"/>
    <property type="match status" value="1"/>
</dbReference>
<keyword evidence="8" id="KW-0547">Nucleotide-binding</keyword>
<feature type="transmembrane region" description="Helical" evidence="14">
    <location>
        <begin position="7"/>
        <end position="30"/>
    </location>
</feature>
<comment type="subcellular location">
    <subcellularLocation>
        <location evidence="2">Cell membrane</location>
        <topology evidence="2">Multi-pass membrane protein</topology>
    </subcellularLocation>
</comment>
<sequence>MNLSRKLTWFSTGLLLLLLIVVNIGIYFMFSYNSQQAELERGLNQAHIISKQISEQATVEEATQLFELSVVHDGVIRLIAEDGLPYLQTTLNLSLLRDLPSIYTINEQSESMIHKNERYGVARIPIIWADGSVLTLEYVERMNIHEQTMQMLRIVLIIATVAILIPTYFAGKALSRIIVTPIKNLTKTMESIRKSGTFKKITLQKEQGDELVQVGHTFNHMIELLEQNFKNQQRFISDASHELRTPLTVIESYAKLLKRWGKAKPEVLDESIEAIYSESLRMKSLTNQLLDSIKNQSYLDSHGEFTSSIEEVLSECIKNLKQAYQREFKWSGIKEGLLVQLNPLELKQIFYILFENAIKYSDGNIEVTTKREDQYVVISIKDQGIGIEPDHIPFIFERFYRVDEARSRDTGGSGLGLSIAKGLVEKYKGDILVKSEPGKFTIFTLKLPIGKGVIQ</sequence>
<dbReference type="AlphaFoldDB" id="A0A161PFB6"/>
<dbReference type="InterPro" id="IPR005467">
    <property type="entry name" value="His_kinase_dom"/>
</dbReference>
<accession>A0A161PFB6</accession>
<dbReference type="RefSeq" id="WP_061948187.1">
    <property type="nucleotide sequence ID" value="NZ_LTAO01000012.1"/>
</dbReference>
<dbReference type="EMBL" id="LTAO01000012">
    <property type="protein sequence ID" value="KYG31807.1"/>
    <property type="molecule type" value="Genomic_DNA"/>
</dbReference>
<protein>
    <recommendedName>
        <fullName evidence="3">histidine kinase</fullName>
        <ecNumber evidence="3">2.7.13.3</ecNumber>
    </recommendedName>
</protein>
<evidence type="ECO:0000313" key="18">
    <source>
        <dbReference type="Proteomes" id="UP000075806"/>
    </source>
</evidence>
<gene>
    <name evidence="17" type="ORF">AZF04_03235</name>
</gene>
<dbReference type="Pfam" id="PF02518">
    <property type="entry name" value="HATPase_c"/>
    <property type="match status" value="1"/>
</dbReference>
<dbReference type="SMART" id="SM00304">
    <property type="entry name" value="HAMP"/>
    <property type="match status" value="1"/>
</dbReference>
<evidence type="ECO:0000256" key="11">
    <source>
        <dbReference type="ARBA" id="ARBA00022989"/>
    </source>
</evidence>
<keyword evidence="4" id="KW-1003">Cell membrane</keyword>
<dbReference type="Gene3D" id="3.30.565.10">
    <property type="entry name" value="Histidine kinase-like ATPase, C-terminal domain"/>
    <property type="match status" value="1"/>
</dbReference>
<keyword evidence="9" id="KW-0418">Kinase</keyword>
<dbReference type="CDD" id="cd06225">
    <property type="entry name" value="HAMP"/>
    <property type="match status" value="1"/>
</dbReference>
<evidence type="ECO:0000313" key="17">
    <source>
        <dbReference type="EMBL" id="KYG31807.1"/>
    </source>
</evidence>
<dbReference type="InterPro" id="IPR050398">
    <property type="entry name" value="HssS/ArlS-like"/>
</dbReference>
<dbReference type="STRING" id="519424.AZF04_03235"/>
<keyword evidence="12" id="KW-0902">Two-component regulatory system</keyword>
<name>A0A161PFB6_9BACI</name>
<dbReference type="CDD" id="cd00075">
    <property type="entry name" value="HATPase"/>
    <property type="match status" value="1"/>
</dbReference>
<evidence type="ECO:0000256" key="9">
    <source>
        <dbReference type="ARBA" id="ARBA00022777"/>
    </source>
</evidence>
<keyword evidence="5" id="KW-0597">Phosphoprotein</keyword>
<evidence type="ECO:0000256" key="13">
    <source>
        <dbReference type="ARBA" id="ARBA00023136"/>
    </source>
</evidence>